<dbReference type="SMART" id="SM00443">
    <property type="entry name" value="G_patch"/>
    <property type="match status" value="1"/>
</dbReference>
<evidence type="ECO:0000313" key="5">
    <source>
        <dbReference type="Proteomes" id="UP000007798"/>
    </source>
</evidence>
<dbReference type="STRING" id="7260.B4MJT1"/>
<dbReference type="SMART" id="SM00248">
    <property type="entry name" value="ANK"/>
    <property type="match status" value="2"/>
</dbReference>
<dbReference type="InterPro" id="IPR000467">
    <property type="entry name" value="G_patch_dom"/>
</dbReference>
<dbReference type="Pfam" id="PF12796">
    <property type="entry name" value="Ank_2"/>
    <property type="match status" value="1"/>
</dbReference>
<dbReference type="Pfam" id="PF01585">
    <property type="entry name" value="G-patch"/>
    <property type="match status" value="1"/>
</dbReference>
<dbReference type="PROSITE" id="PS50174">
    <property type="entry name" value="G_PATCH"/>
    <property type="match status" value="1"/>
</dbReference>
<dbReference type="EMBL" id="CH963846">
    <property type="protein sequence ID" value="EDW72370.1"/>
    <property type="molecule type" value="Genomic_DNA"/>
</dbReference>
<dbReference type="PROSITE" id="PS50297">
    <property type="entry name" value="ANK_REP_REGION"/>
    <property type="match status" value="1"/>
</dbReference>
<dbReference type="GO" id="GO:0003676">
    <property type="term" value="F:nucleic acid binding"/>
    <property type="evidence" value="ECO:0007669"/>
    <property type="project" value="InterPro"/>
</dbReference>
<dbReference type="PANTHER" id="PTHR20923">
    <property type="entry name" value="BAT4 PROTEIN-RELATED"/>
    <property type="match status" value="1"/>
</dbReference>
<reference evidence="4 5" key="1">
    <citation type="journal article" date="2007" name="Nature">
        <title>Evolution of genes and genomes on the Drosophila phylogeny.</title>
        <authorList>
            <consortium name="Drosophila 12 Genomes Consortium"/>
            <person name="Clark A.G."/>
            <person name="Eisen M.B."/>
            <person name="Smith D.R."/>
            <person name="Bergman C.M."/>
            <person name="Oliver B."/>
            <person name="Markow T.A."/>
            <person name="Kaufman T.C."/>
            <person name="Kellis M."/>
            <person name="Gelbart W."/>
            <person name="Iyer V.N."/>
            <person name="Pollard D.A."/>
            <person name="Sackton T.B."/>
            <person name="Larracuente A.M."/>
            <person name="Singh N.D."/>
            <person name="Abad J.P."/>
            <person name="Abt D.N."/>
            <person name="Adryan B."/>
            <person name="Aguade M."/>
            <person name="Akashi H."/>
            <person name="Anderson W.W."/>
            <person name="Aquadro C.F."/>
            <person name="Ardell D.H."/>
            <person name="Arguello R."/>
            <person name="Artieri C.G."/>
            <person name="Barbash D.A."/>
            <person name="Barker D."/>
            <person name="Barsanti P."/>
            <person name="Batterham P."/>
            <person name="Batzoglou S."/>
            <person name="Begun D."/>
            <person name="Bhutkar A."/>
            <person name="Blanco E."/>
            <person name="Bosak S.A."/>
            <person name="Bradley R.K."/>
            <person name="Brand A.D."/>
            <person name="Brent M.R."/>
            <person name="Brooks A.N."/>
            <person name="Brown R.H."/>
            <person name="Butlin R.K."/>
            <person name="Caggese C."/>
            <person name="Calvi B.R."/>
            <person name="Bernardo de Carvalho A."/>
            <person name="Caspi A."/>
            <person name="Castrezana S."/>
            <person name="Celniker S.E."/>
            <person name="Chang J.L."/>
            <person name="Chapple C."/>
            <person name="Chatterji S."/>
            <person name="Chinwalla A."/>
            <person name="Civetta A."/>
            <person name="Clifton S.W."/>
            <person name="Comeron J.M."/>
            <person name="Costello J.C."/>
            <person name="Coyne J.A."/>
            <person name="Daub J."/>
            <person name="David R.G."/>
            <person name="Delcher A.L."/>
            <person name="Delehaunty K."/>
            <person name="Do C.B."/>
            <person name="Ebling H."/>
            <person name="Edwards K."/>
            <person name="Eickbush T."/>
            <person name="Evans J.D."/>
            <person name="Filipski A."/>
            <person name="Findeiss S."/>
            <person name="Freyhult E."/>
            <person name="Fulton L."/>
            <person name="Fulton R."/>
            <person name="Garcia A.C."/>
            <person name="Gardiner A."/>
            <person name="Garfield D.A."/>
            <person name="Garvin B.E."/>
            <person name="Gibson G."/>
            <person name="Gilbert D."/>
            <person name="Gnerre S."/>
            <person name="Godfrey J."/>
            <person name="Good R."/>
            <person name="Gotea V."/>
            <person name="Gravely B."/>
            <person name="Greenberg A.J."/>
            <person name="Griffiths-Jones S."/>
            <person name="Gross S."/>
            <person name="Guigo R."/>
            <person name="Gustafson E.A."/>
            <person name="Haerty W."/>
            <person name="Hahn M.W."/>
            <person name="Halligan D.L."/>
            <person name="Halpern A.L."/>
            <person name="Halter G.M."/>
            <person name="Han M.V."/>
            <person name="Heger A."/>
            <person name="Hillier L."/>
            <person name="Hinrichs A.S."/>
            <person name="Holmes I."/>
            <person name="Hoskins R.A."/>
            <person name="Hubisz M.J."/>
            <person name="Hultmark D."/>
            <person name="Huntley M.A."/>
            <person name="Jaffe D.B."/>
            <person name="Jagadeeshan S."/>
            <person name="Jeck W.R."/>
            <person name="Johnson J."/>
            <person name="Jones C.D."/>
            <person name="Jordan W.C."/>
            <person name="Karpen G.H."/>
            <person name="Kataoka E."/>
            <person name="Keightley P.D."/>
            <person name="Kheradpour P."/>
            <person name="Kirkness E.F."/>
            <person name="Koerich L.B."/>
            <person name="Kristiansen K."/>
            <person name="Kudrna D."/>
            <person name="Kulathinal R.J."/>
            <person name="Kumar S."/>
            <person name="Kwok R."/>
            <person name="Lander E."/>
            <person name="Langley C.H."/>
            <person name="Lapoint R."/>
            <person name="Lazzaro B.P."/>
            <person name="Lee S.J."/>
            <person name="Levesque L."/>
            <person name="Li R."/>
            <person name="Lin C.F."/>
            <person name="Lin M.F."/>
            <person name="Lindblad-Toh K."/>
            <person name="Llopart A."/>
            <person name="Long M."/>
            <person name="Low L."/>
            <person name="Lozovsky E."/>
            <person name="Lu J."/>
            <person name="Luo M."/>
            <person name="Machado C.A."/>
            <person name="Makalowski W."/>
            <person name="Marzo M."/>
            <person name="Matsuda M."/>
            <person name="Matzkin L."/>
            <person name="McAllister B."/>
            <person name="McBride C.S."/>
            <person name="McKernan B."/>
            <person name="McKernan K."/>
            <person name="Mendez-Lago M."/>
            <person name="Minx P."/>
            <person name="Mollenhauer M.U."/>
            <person name="Montooth K."/>
            <person name="Mount S.M."/>
            <person name="Mu X."/>
            <person name="Myers E."/>
            <person name="Negre B."/>
            <person name="Newfeld S."/>
            <person name="Nielsen R."/>
            <person name="Noor M.A."/>
            <person name="O'Grady P."/>
            <person name="Pachter L."/>
            <person name="Papaceit M."/>
            <person name="Parisi M.J."/>
            <person name="Parisi M."/>
            <person name="Parts L."/>
            <person name="Pedersen J.S."/>
            <person name="Pesole G."/>
            <person name="Phillippy A.M."/>
            <person name="Ponting C.P."/>
            <person name="Pop M."/>
            <person name="Porcelli D."/>
            <person name="Powell J.R."/>
            <person name="Prohaska S."/>
            <person name="Pruitt K."/>
            <person name="Puig M."/>
            <person name="Quesneville H."/>
            <person name="Ram K.R."/>
            <person name="Rand D."/>
            <person name="Rasmussen M.D."/>
            <person name="Reed L.K."/>
            <person name="Reenan R."/>
            <person name="Reily A."/>
            <person name="Remington K.A."/>
            <person name="Rieger T.T."/>
            <person name="Ritchie M.G."/>
            <person name="Robin C."/>
            <person name="Rogers Y.H."/>
            <person name="Rohde C."/>
            <person name="Rozas J."/>
            <person name="Rubenfield M.J."/>
            <person name="Ruiz A."/>
            <person name="Russo S."/>
            <person name="Salzberg S.L."/>
            <person name="Sanchez-Gracia A."/>
            <person name="Saranga D.J."/>
            <person name="Sato H."/>
            <person name="Schaeffer S.W."/>
            <person name="Schatz M.C."/>
            <person name="Schlenke T."/>
            <person name="Schwartz R."/>
            <person name="Segarra C."/>
            <person name="Singh R.S."/>
            <person name="Sirot L."/>
            <person name="Sirota M."/>
            <person name="Sisneros N.B."/>
            <person name="Smith C.D."/>
            <person name="Smith T.F."/>
            <person name="Spieth J."/>
            <person name="Stage D.E."/>
            <person name="Stark A."/>
            <person name="Stephan W."/>
            <person name="Strausberg R.L."/>
            <person name="Strempel S."/>
            <person name="Sturgill D."/>
            <person name="Sutton G."/>
            <person name="Sutton G.G."/>
            <person name="Tao W."/>
            <person name="Teichmann S."/>
            <person name="Tobari Y.N."/>
            <person name="Tomimura Y."/>
            <person name="Tsolas J.M."/>
            <person name="Valente V.L."/>
            <person name="Venter E."/>
            <person name="Venter J.C."/>
            <person name="Vicario S."/>
            <person name="Vieira F.G."/>
            <person name="Vilella A.J."/>
            <person name="Villasante A."/>
            <person name="Walenz B."/>
            <person name="Wang J."/>
            <person name="Wasserman M."/>
            <person name="Watts T."/>
            <person name="Wilson D."/>
            <person name="Wilson R.K."/>
            <person name="Wing R.A."/>
            <person name="Wolfner M.F."/>
            <person name="Wong A."/>
            <person name="Wong G.K."/>
            <person name="Wu C.I."/>
            <person name="Wu G."/>
            <person name="Yamamoto D."/>
            <person name="Yang H.P."/>
            <person name="Yang S.P."/>
            <person name="Yorke J.A."/>
            <person name="Yoshida K."/>
            <person name="Zdobnov E."/>
            <person name="Zhang P."/>
            <person name="Zhang Y."/>
            <person name="Zimin A.V."/>
            <person name="Baldwin J."/>
            <person name="Abdouelleil A."/>
            <person name="Abdulkadir J."/>
            <person name="Abebe A."/>
            <person name="Abera B."/>
            <person name="Abreu J."/>
            <person name="Acer S.C."/>
            <person name="Aftuck L."/>
            <person name="Alexander A."/>
            <person name="An P."/>
            <person name="Anderson E."/>
            <person name="Anderson S."/>
            <person name="Arachi H."/>
            <person name="Azer M."/>
            <person name="Bachantsang P."/>
            <person name="Barry A."/>
            <person name="Bayul T."/>
            <person name="Berlin A."/>
            <person name="Bessette D."/>
            <person name="Bloom T."/>
            <person name="Blye J."/>
            <person name="Boguslavskiy L."/>
            <person name="Bonnet C."/>
            <person name="Boukhgalter B."/>
            <person name="Bourzgui I."/>
            <person name="Brown A."/>
            <person name="Cahill P."/>
            <person name="Channer S."/>
            <person name="Cheshatsang Y."/>
            <person name="Chuda L."/>
            <person name="Citroen M."/>
            <person name="Collymore A."/>
            <person name="Cooke P."/>
            <person name="Costello M."/>
            <person name="D'Aco K."/>
            <person name="Daza R."/>
            <person name="De Haan G."/>
            <person name="DeGray S."/>
            <person name="DeMaso C."/>
            <person name="Dhargay N."/>
            <person name="Dooley K."/>
            <person name="Dooley E."/>
            <person name="Doricent M."/>
            <person name="Dorje P."/>
            <person name="Dorjee K."/>
            <person name="Dupes A."/>
            <person name="Elong R."/>
            <person name="Falk J."/>
            <person name="Farina A."/>
            <person name="Faro S."/>
            <person name="Ferguson D."/>
            <person name="Fisher S."/>
            <person name="Foley C.D."/>
            <person name="Franke A."/>
            <person name="Friedrich D."/>
            <person name="Gadbois L."/>
            <person name="Gearin G."/>
            <person name="Gearin C.R."/>
            <person name="Giannoukos G."/>
            <person name="Goode T."/>
            <person name="Graham J."/>
            <person name="Grandbois E."/>
            <person name="Grewal S."/>
            <person name="Gyaltsen K."/>
            <person name="Hafez N."/>
            <person name="Hagos B."/>
            <person name="Hall J."/>
            <person name="Henson C."/>
            <person name="Hollinger A."/>
            <person name="Honan T."/>
            <person name="Huard M.D."/>
            <person name="Hughes L."/>
            <person name="Hurhula B."/>
            <person name="Husby M.E."/>
            <person name="Kamat A."/>
            <person name="Kanga B."/>
            <person name="Kashin S."/>
            <person name="Khazanovich D."/>
            <person name="Kisner P."/>
            <person name="Lance K."/>
            <person name="Lara M."/>
            <person name="Lee W."/>
            <person name="Lennon N."/>
            <person name="Letendre F."/>
            <person name="LeVine R."/>
            <person name="Lipovsky A."/>
            <person name="Liu X."/>
            <person name="Liu J."/>
            <person name="Liu S."/>
            <person name="Lokyitsang T."/>
            <person name="Lokyitsang Y."/>
            <person name="Lubonja R."/>
            <person name="Lui A."/>
            <person name="MacDonald P."/>
            <person name="Magnisalis V."/>
            <person name="Maru K."/>
            <person name="Matthews C."/>
            <person name="McCusker W."/>
            <person name="McDonough S."/>
            <person name="Mehta T."/>
            <person name="Meldrim J."/>
            <person name="Meneus L."/>
            <person name="Mihai O."/>
            <person name="Mihalev A."/>
            <person name="Mihova T."/>
            <person name="Mittelman R."/>
            <person name="Mlenga V."/>
            <person name="Montmayeur A."/>
            <person name="Mulrain L."/>
            <person name="Navidi A."/>
            <person name="Naylor J."/>
            <person name="Negash T."/>
            <person name="Nguyen T."/>
            <person name="Nguyen N."/>
            <person name="Nicol R."/>
            <person name="Norbu C."/>
            <person name="Norbu N."/>
            <person name="Novod N."/>
            <person name="O'Neill B."/>
            <person name="Osman S."/>
            <person name="Markiewicz E."/>
            <person name="Oyono O.L."/>
            <person name="Patti C."/>
            <person name="Phunkhang P."/>
            <person name="Pierre F."/>
            <person name="Priest M."/>
            <person name="Raghuraman S."/>
            <person name="Rege F."/>
            <person name="Reyes R."/>
            <person name="Rise C."/>
            <person name="Rogov P."/>
            <person name="Ross K."/>
            <person name="Ryan E."/>
            <person name="Settipalli S."/>
            <person name="Shea T."/>
            <person name="Sherpa N."/>
            <person name="Shi L."/>
            <person name="Shih D."/>
            <person name="Sparrow T."/>
            <person name="Spaulding J."/>
            <person name="Stalker J."/>
            <person name="Stange-Thomann N."/>
            <person name="Stavropoulos S."/>
            <person name="Stone C."/>
            <person name="Strader C."/>
            <person name="Tesfaye S."/>
            <person name="Thomson T."/>
            <person name="Thoulutsang Y."/>
            <person name="Thoulutsang D."/>
            <person name="Topham K."/>
            <person name="Topping I."/>
            <person name="Tsamla T."/>
            <person name="Vassiliev H."/>
            <person name="Vo A."/>
            <person name="Wangchuk T."/>
            <person name="Wangdi T."/>
            <person name="Weiand M."/>
            <person name="Wilkinson J."/>
            <person name="Wilson A."/>
            <person name="Yadav S."/>
            <person name="Young G."/>
            <person name="Yu Q."/>
            <person name="Zembek L."/>
            <person name="Zhong D."/>
            <person name="Zimmer A."/>
            <person name="Zwirko Z."/>
            <person name="Jaffe D.B."/>
            <person name="Alvarez P."/>
            <person name="Brockman W."/>
            <person name="Butler J."/>
            <person name="Chin C."/>
            <person name="Gnerre S."/>
            <person name="Grabherr M."/>
            <person name="Kleber M."/>
            <person name="Mauceli E."/>
            <person name="MacCallum I."/>
        </authorList>
    </citation>
    <scope>NUCLEOTIDE SEQUENCE [LARGE SCALE GENOMIC DNA]</scope>
    <source>
        <strain evidence="5">Tucson 14030-0811.24</strain>
    </source>
</reference>
<dbReference type="PROSITE" id="PS50088">
    <property type="entry name" value="ANK_REPEAT"/>
    <property type="match status" value="1"/>
</dbReference>
<proteinExistence type="predicted"/>
<feature type="repeat" description="ANK" evidence="1">
    <location>
        <begin position="123"/>
        <end position="155"/>
    </location>
</feature>
<dbReference type="HOGENOM" id="CLU_048068_2_0_1"/>
<feature type="compositionally biased region" description="Basic residues" evidence="2">
    <location>
        <begin position="305"/>
        <end position="314"/>
    </location>
</feature>
<feature type="compositionally biased region" description="Basic and acidic residues" evidence="2">
    <location>
        <begin position="315"/>
        <end position="339"/>
    </location>
</feature>
<dbReference type="PANTHER" id="PTHR20923:SF1">
    <property type="entry name" value="G PATCH DOMAIN AND ANKYRIN REPEAT-CONTAINING PROTEIN 1"/>
    <property type="match status" value="1"/>
</dbReference>
<dbReference type="SUPFAM" id="SSF48403">
    <property type="entry name" value="Ankyrin repeat"/>
    <property type="match status" value="1"/>
</dbReference>
<keyword evidence="1" id="KW-0040">ANK repeat</keyword>
<evidence type="ECO:0000256" key="2">
    <source>
        <dbReference type="SAM" id="MobiDB-lite"/>
    </source>
</evidence>
<sequence length="339" mass="39116">MNSTGEELHPNWRALTTLHVPLKRFVPAGKEVSAEAKAKLERNTIKIDGAEAQKFYNEILDTPTTATSHHQQKTKEQRTHRSKTLFPYDKSKFFRSAINNNVKELSCIDFRDKETELNACDAYGWTALMMAACEGAIDAVSWLLENGVQTDIKDKGGQTALTLAQKKGHEIVVKLLTSNGRTEQHELEMTLEQLEQTILPFYCDVCERDYKETTLRAHQTSTVHQFNLKLPGATNKLNKFNISIRNRGLQLMVKQGWDREHGLGPTQSGRLYPVKTVLRKRRTGLGIEQSPPRVTHFQAFDTNATKRRNPHQPRRTRDDMRREKVREWKRERRLRNELS</sequence>
<keyword evidence="5" id="KW-1185">Reference proteome</keyword>
<evidence type="ECO:0000256" key="1">
    <source>
        <dbReference type="PROSITE-ProRule" id="PRU00023"/>
    </source>
</evidence>
<feature type="region of interest" description="Disordered" evidence="2">
    <location>
        <begin position="301"/>
        <end position="339"/>
    </location>
</feature>
<dbReference type="InterPro" id="IPR036770">
    <property type="entry name" value="Ankyrin_rpt-contain_sf"/>
</dbReference>
<dbReference type="AlphaFoldDB" id="B4MJT1"/>
<dbReference type="Gene3D" id="1.25.40.20">
    <property type="entry name" value="Ankyrin repeat-containing domain"/>
    <property type="match status" value="1"/>
</dbReference>
<dbReference type="InterPro" id="IPR002110">
    <property type="entry name" value="Ankyrin_rpt"/>
</dbReference>
<name>B4MJT1_DROWI</name>
<dbReference type="InterPro" id="IPR039146">
    <property type="entry name" value="GPANK1"/>
</dbReference>
<dbReference type="KEGG" id="dwi:6638522"/>
<dbReference type="PhylomeDB" id="B4MJT1"/>
<evidence type="ECO:0000259" key="3">
    <source>
        <dbReference type="PROSITE" id="PS50174"/>
    </source>
</evidence>
<dbReference type="OrthoDB" id="4735278at2759"/>
<evidence type="ECO:0000313" key="4">
    <source>
        <dbReference type="EMBL" id="EDW72370.1"/>
    </source>
</evidence>
<dbReference type="Proteomes" id="UP000007798">
    <property type="component" value="Unassembled WGS sequence"/>
</dbReference>
<dbReference type="eggNOG" id="KOG2384">
    <property type="taxonomic scope" value="Eukaryota"/>
</dbReference>
<accession>B4MJT1</accession>
<feature type="domain" description="G-patch" evidence="3">
    <location>
        <begin position="244"/>
        <end position="290"/>
    </location>
</feature>
<dbReference type="OMA" id="QGWDQEH"/>
<dbReference type="InParanoid" id="B4MJT1"/>
<dbReference type="FunCoup" id="B4MJT1">
    <property type="interactions" value="125"/>
</dbReference>
<gene>
    <name evidence="4" type="primary">Dwil\GK20753</name>
    <name evidence="4" type="ORF">Dwil_GK20753</name>
</gene>
<dbReference type="SMR" id="B4MJT1"/>
<organism evidence="4 5">
    <name type="scientific">Drosophila willistoni</name>
    <name type="common">Fruit fly</name>
    <dbReference type="NCBI Taxonomy" id="7260"/>
    <lineage>
        <taxon>Eukaryota</taxon>
        <taxon>Metazoa</taxon>
        <taxon>Ecdysozoa</taxon>
        <taxon>Arthropoda</taxon>
        <taxon>Hexapoda</taxon>
        <taxon>Insecta</taxon>
        <taxon>Pterygota</taxon>
        <taxon>Neoptera</taxon>
        <taxon>Endopterygota</taxon>
        <taxon>Diptera</taxon>
        <taxon>Brachycera</taxon>
        <taxon>Muscomorpha</taxon>
        <taxon>Ephydroidea</taxon>
        <taxon>Drosophilidae</taxon>
        <taxon>Drosophila</taxon>
        <taxon>Sophophora</taxon>
    </lineage>
</organism>
<protein>
    <recommendedName>
        <fullName evidence="3">G-patch domain-containing protein</fullName>
    </recommendedName>
</protein>